<keyword evidence="2" id="KW-1185">Reference proteome</keyword>
<dbReference type="EMBL" id="JBHSGN010000046">
    <property type="protein sequence ID" value="MFC4673132.1"/>
    <property type="molecule type" value="Genomic_DNA"/>
</dbReference>
<reference evidence="2" key="1">
    <citation type="journal article" date="2019" name="Int. J. Syst. Evol. Microbiol.">
        <title>The Global Catalogue of Microorganisms (GCM) 10K type strain sequencing project: providing services to taxonomists for standard genome sequencing and annotation.</title>
        <authorList>
            <consortium name="The Broad Institute Genomics Platform"/>
            <consortium name="The Broad Institute Genome Sequencing Center for Infectious Disease"/>
            <person name="Wu L."/>
            <person name="Ma J."/>
        </authorList>
    </citation>
    <scope>NUCLEOTIDE SEQUENCE [LARGE SCALE GENOMIC DNA]</scope>
    <source>
        <strain evidence="2">CCUG 66188</strain>
    </source>
</reference>
<gene>
    <name evidence="1" type="ORF">ACFO6W_05470</name>
</gene>
<comment type="caution">
    <text evidence="1">The sequence shown here is derived from an EMBL/GenBank/DDBJ whole genome shotgun (WGS) entry which is preliminary data.</text>
</comment>
<name>A0ABV9KSS7_9BACT</name>
<evidence type="ECO:0008006" key="3">
    <source>
        <dbReference type="Google" id="ProtNLM"/>
    </source>
</evidence>
<dbReference type="PANTHER" id="PTHR35810">
    <property type="entry name" value="CYTOPLASMIC PROTEIN-RELATED"/>
    <property type="match status" value="1"/>
</dbReference>
<dbReference type="RefSeq" id="WP_379994367.1">
    <property type="nucleotide sequence ID" value="NZ_JBHSGN010000046.1"/>
</dbReference>
<accession>A0ABV9KSS7</accession>
<sequence>MKRELKIGDSQIITIENGIISVPQSGEVMMTSFEIAALFGVYVRTINDHVKAILKSGVIRTDISCPATVTGNSVIPAVYGLDMITALAFRVHSPEAELFRERVIRRITANPLPAKLIMQLSNRALYN</sequence>
<proteinExistence type="predicted"/>
<evidence type="ECO:0000313" key="2">
    <source>
        <dbReference type="Proteomes" id="UP001596023"/>
    </source>
</evidence>
<organism evidence="1 2">
    <name type="scientific">Dysgonomonas termitidis</name>
    <dbReference type="NCBI Taxonomy" id="1516126"/>
    <lineage>
        <taxon>Bacteria</taxon>
        <taxon>Pseudomonadati</taxon>
        <taxon>Bacteroidota</taxon>
        <taxon>Bacteroidia</taxon>
        <taxon>Bacteroidales</taxon>
        <taxon>Dysgonomonadaceae</taxon>
        <taxon>Dysgonomonas</taxon>
    </lineage>
</organism>
<evidence type="ECO:0000313" key="1">
    <source>
        <dbReference type="EMBL" id="MFC4673132.1"/>
    </source>
</evidence>
<protein>
    <recommendedName>
        <fullName evidence="3">Virulence protein</fullName>
    </recommendedName>
</protein>
<dbReference type="PANTHER" id="PTHR35810:SF1">
    <property type="entry name" value="CYTOPLASMIC PROTEIN"/>
    <property type="match status" value="1"/>
</dbReference>
<dbReference type="Proteomes" id="UP001596023">
    <property type="component" value="Unassembled WGS sequence"/>
</dbReference>